<dbReference type="Pfam" id="PF00400">
    <property type="entry name" value="WD40"/>
    <property type="match status" value="2"/>
</dbReference>
<dbReference type="PROSITE" id="PS50082">
    <property type="entry name" value="WD_REPEATS_2"/>
    <property type="match status" value="1"/>
</dbReference>
<dbReference type="InterPro" id="IPR001680">
    <property type="entry name" value="WD40_rpt"/>
</dbReference>
<evidence type="ECO:0000256" key="1">
    <source>
        <dbReference type="ARBA" id="ARBA00022574"/>
    </source>
</evidence>
<gene>
    <name evidence="4" type="ORF">NEZAVI_LOCUS8342</name>
</gene>
<keyword evidence="1 3" id="KW-0853">WD repeat</keyword>
<evidence type="ECO:0000313" key="4">
    <source>
        <dbReference type="EMBL" id="CAH1398748.1"/>
    </source>
</evidence>
<evidence type="ECO:0000256" key="3">
    <source>
        <dbReference type="PROSITE-ProRule" id="PRU00221"/>
    </source>
</evidence>
<organism evidence="4 5">
    <name type="scientific">Nezara viridula</name>
    <name type="common">Southern green stink bug</name>
    <name type="synonym">Cimex viridulus</name>
    <dbReference type="NCBI Taxonomy" id="85310"/>
    <lineage>
        <taxon>Eukaryota</taxon>
        <taxon>Metazoa</taxon>
        <taxon>Ecdysozoa</taxon>
        <taxon>Arthropoda</taxon>
        <taxon>Hexapoda</taxon>
        <taxon>Insecta</taxon>
        <taxon>Pterygota</taxon>
        <taxon>Neoptera</taxon>
        <taxon>Paraneoptera</taxon>
        <taxon>Hemiptera</taxon>
        <taxon>Heteroptera</taxon>
        <taxon>Panheteroptera</taxon>
        <taxon>Pentatomomorpha</taxon>
        <taxon>Pentatomoidea</taxon>
        <taxon>Pentatomidae</taxon>
        <taxon>Pentatominae</taxon>
        <taxon>Nezara</taxon>
    </lineage>
</organism>
<dbReference type="SMART" id="SM00320">
    <property type="entry name" value="WD40"/>
    <property type="match status" value="4"/>
</dbReference>
<dbReference type="InterPro" id="IPR015943">
    <property type="entry name" value="WD40/YVTN_repeat-like_dom_sf"/>
</dbReference>
<proteinExistence type="predicted"/>
<feature type="repeat" description="WD" evidence="3">
    <location>
        <begin position="268"/>
        <end position="307"/>
    </location>
</feature>
<dbReference type="InterPro" id="IPR019775">
    <property type="entry name" value="WD40_repeat_CS"/>
</dbReference>
<evidence type="ECO:0000256" key="2">
    <source>
        <dbReference type="ARBA" id="ARBA00022737"/>
    </source>
</evidence>
<dbReference type="EMBL" id="OV725080">
    <property type="protein sequence ID" value="CAH1398748.1"/>
    <property type="molecule type" value="Genomic_DNA"/>
</dbReference>
<dbReference type="SUPFAM" id="SSF50978">
    <property type="entry name" value="WD40 repeat-like"/>
    <property type="match status" value="1"/>
</dbReference>
<dbReference type="PROSITE" id="PS00678">
    <property type="entry name" value="WD_REPEATS_1"/>
    <property type="match status" value="1"/>
</dbReference>
<protein>
    <recommendedName>
        <fullName evidence="6">Guanine nucleotide-binding protein subunit beta-like protein 1</fullName>
    </recommendedName>
</protein>
<dbReference type="Gene3D" id="2.130.10.10">
    <property type="entry name" value="YVTN repeat-like/Quinoprotein amine dehydrogenase"/>
    <property type="match status" value="2"/>
</dbReference>
<dbReference type="PANTHER" id="PTHR19854">
    <property type="entry name" value="TRANSDUCIN BETA-LIKE 3"/>
    <property type="match status" value="1"/>
</dbReference>
<keyword evidence="2" id="KW-0677">Repeat</keyword>
<dbReference type="InterPro" id="IPR036322">
    <property type="entry name" value="WD40_repeat_dom_sf"/>
</dbReference>
<evidence type="ECO:0008006" key="6">
    <source>
        <dbReference type="Google" id="ProtNLM"/>
    </source>
</evidence>
<dbReference type="Proteomes" id="UP001152798">
    <property type="component" value="Chromosome 4"/>
</dbReference>
<reference evidence="4" key="1">
    <citation type="submission" date="2022-01" db="EMBL/GenBank/DDBJ databases">
        <authorList>
            <person name="King R."/>
        </authorList>
    </citation>
    <scope>NUCLEOTIDE SEQUENCE</scope>
</reference>
<dbReference type="OrthoDB" id="7668193at2759"/>
<accession>A0A9P0HB57</accession>
<dbReference type="PANTHER" id="PTHR19854:SF1">
    <property type="entry name" value="GUANINE NUCLEOTIDE-BINDING PROTEIN SUBUNIT BETA-LIKE PROTEIN 1"/>
    <property type="match status" value="1"/>
</dbReference>
<sequence>MPDPPPEPLYSFRGNMKSVHCILPIINESNELLYIGTNSGQVHVWDLKLKREKIKHEVGSEACLCILFINNLFVTQLKGSSIKFWKENCEGLWKLQKIMNHDYCGFCKMNSINSYIVLPSSGSSITLHDFVSNKEIIQPQDKKIGEIMCLKVIIPIKCILVCYESGELILWNMDWSCLYQTKVTEDCPMAIDYCDLTKEGILGTNSKTLLKFKLCDDQKISIVGEVTLTNPGVSSIAINEKGKLCVIGCWDGRIRYYTMKSLKLLAVLTHHSSSVDGIAFVNQNVSFCGSGLVIAGGKDNKVSLWNLYSECKNEVVKNKT</sequence>
<dbReference type="AlphaFoldDB" id="A0A9P0HB57"/>
<evidence type="ECO:0000313" key="5">
    <source>
        <dbReference type="Proteomes" id="UP001152798"/>
    </source>
</evidence>
<keyword evidence="5" id="KW-1185">Reference proteome</keyword>
<name>A0A9P0HB57_NEZVI</name>